<dbReference type="AlphaFoldDB" id="A0A6I3S1Z9"/>
<dbReference type="PROSITE" id="PS00211">
    <property type="entry name" value="ABC_TRANSPORTER_1"/>
    <property type="match status" value="1"/>
</dbReference>
<keyword evidence="2" id="KW-0472">Membrane</keyword>
<evidence type="ECO:0000313" key="6">
    <source>
        <dbReference type="Proteomes" id="UP000462362"/>
    </source>
</evidence>
<dbReference type="Pfam" id="PF00005">
    <property type="entry name" value="ABC_tran"/>
    <property type="match status" value="1"/>
</dbReference>
<name>A0A6I3S1Z9_9BURK</name>
<accession>A0A6I3S1Z9</accession>
<proteinExistence type="predicted"/>
<evidence type="ECO:0000256" key="2">
    <source>
        <dbReference type="ARBA" id="ARBA00022475"/>
    </source>
</evidence>
<dbReference type="InterPro" id="IPR003593">
    <property type="entry name" value="AAA+_ATPase"/>
</dbReference>
<dbReference type="SMART" id="SM00382">
    <property type="entry name" value="AAA"/>
    <property type="match status" value="1"/>
</dbReference>
<protein>
    <submittedName>
        <fullName evidence="5">ATP-binding cassette domain-containing protein</fullName>
    </submittedName>
</protein>
<keyword evidence="2" id="KW-1003">Cell membrane</keyword>
<dbReference type="InterPro" id="IPR050763">
    <property type="entry name" value="ABC_transporter_ATP-binding"/>
</dbReference>
<dbReference type="Proteomes" id="UP000462362">
    <property type="component" value="Unassembled WGS sequence"/>
</dbReference>
<dbReference type="CDD" id="cd03230">
    <property type="entry name" value="ABC_DR_subfamily_A"/>
    <property type="match status" value="1"/>
</dbReference>
<dbReference type="EMBL" id="WNCL01000011">
    <property type="protein sequence ID" value="MTU42996.1"/>
    <property type="molecule type" value="Genomic_DNA"/>
</dbReference>
<reference evidence="5 6" key="1">
    <citation type="journal article" date="2019" name="Nat. Med.">
        <title>A library of human gut bacterial isolates paired with longitudinal multiomics data enables mechanistic microbiome research.</title>
        <authorList>
            <person name="Poyet M."/>
            <person name="Groussin M."/>
            <person name="Gibbons S.M."/>
            <person name="Avila-Pacheco J."/>
            <person name="Jiang X."/>
            <person name="Kearney S.M."/>
            <person name="Perrotta A.R."/>
            <person name="Berdy B."/>
            <person name="Zhao S."/>
            <person name="Lieberman T.D."/>
            <person name="Swanson P.K."/>
            <person name="Smith M."/>
            <person name="Roesemann S."/>
            <person name="Alexander J.E."/>
            <person name="Rich S.A."/>
            <person name="Livny J."/>
            <person name="Vlamakis H."/>
            <person name="Clish C."/>
            <person name="Bullock K."/>
            <person name="Deik A."/>
            <person name="Scott J."/>
            <person name="Pierce K.A."/>
            <person name="Xavier R.J."/>
            <person name="Alm E.J."/>
        </authorList>
    </citation>
    <scope>NUCLEOTIDE SEQUENCE [LARGE SCALE GENOMIC DNA]</scope>
    <source>
        <strain evidence="5 6">BIOML-A2</strain>
    </source>
</reference>
<comment type="caution">
    <text evidence="5">The sequence shown here is derived from an EMBL/GenBank/DDBJ whole genome shotgun (WGS) entry which is preliminary data.</text>
</comment>
<dbReference type="PANTHER" id="PTHR42711">
    <property type="entry name" value="ABC TRANSPORTER ATP-BINDING PROTEIN"/>
    <property type="match status" value="1"/>
</dbReference>
<evidence type="ECO:0000256" key="1">
    <source>
        <dbReference type="ARBA" id="ARBA00022448"/>
    </source>
</evidence>
<evidence type="ECO:0000256" key="3">
    <source>
        <dbReference type="ARBA" id="ARBA00022741"/>
    </source>
</evidence>
<dbReference type="SUPFAM" id="SSF52540">
    <property type="entry name" value="P-loop containing nucleoside triphosphate hydrolases"/>
    <property type="match status" value="1"/>
</dbReference>
<gene>
    <name evidence="5" type="ORF">GMD42_05050</name>
</gene>
<sequence>MKQFKEEISVADFSIPALRIAGISKSFHAGKNQKKALSDVSFSIEQGDFFGLLGPNGAGKSTLIGVLAKTVTPDCGDVSVLGFDIRRDWQQFKMAIGIVPQEITFDPFLSVWETLRLQSGYFGLRHNDKWLNELLEVLDLADKKKESVMRLSGGMKRRVLIAQALVHKPPLIVLDEPTAGVDINLRHSLWTFMEELNRKGHTIILTTHYLEEAERLCRNVAMLNHGRIAALENTRDLLKEYSKDRVVFTLSRPLPEDFPFLVEKLQDGFYCLNYDNPEALRTLLDELHKRGLEPEGLEIGKANLEEVFMRITSK</sequence>
<keyword evidence="3" id="KW-0547">Nucleotide-binding</keyword>
<dbReference type="PANTHER" id="PTHR42711:SF15">
    <property type="entry name" value="ABC-TYPE MULTIDRUG TRANSPORT SYSTEM, ATPASE COMPONENT"/>
    <property type="match status" value="1"/>
</dbReference>
<dbReference type="InterPro" id="IPR003439">
    <property type="entry name" value="ABC_transporter-like_ATP-bd"/>
</dbReference>
<dbReference type="PROSITE" id="PS50893">
    <property type="entry name" value="ABC_TRANSPORTER_2"/>
    <property type="match status" value="1"/>
</dbReference>
<dbReference type="Gene3D" id="3.40.50.300">
    <property type="entry name" value="P-loop containing nucleotide triphosphate hydrolases"/>
    <property type="match status" value="1"/>
</dbReference>
<organism evidence="5 6">
    <name type="scientific">Parasutterella excrementihominis</name>
    <dbReference type="NCBI Taxonomy" id="487175"/>
    <lineage>
        <taxon>Bacteria</taxon>
        <taxon>Pseudomonadati</taxon>
        <taxon>Pseudomonadota</taxon>
        <taxon>Betaproteobacteria</taxon>
        <taxon>Burkholderiales</taxon>
        <taxon>Sutterellaceae</taxon>
        <taxon>Parasutterella</taxon>
    </lineage>
</organism>
<evidence type="ECO:0000313" key="5">
    <source>
        <dbReference type="EMBL" id="MTU42996.1"/>
    </source>
</evidence>
<evidence type="ECO:0000256" key="4">
    <source>
        <dbReference type="ARBA" id="ARBA00022840"/>
    </source>
</evidence>
<keyword evidence="4 5" id="KW-0067">ATP-binding</keyword>
<keyword evidence="1" id="KW-0813">Transport</keyword>
<dbReference type="InterPro" id="IPR017871">
    <property type="entry name" value="ABC_transporter-like_CS"/>
</dbReference>
<dbReference type="InterPro" id="IPR027417">
    <property type="entry name" value="P-loop_NTPase"/>
</dbReference>
<dbReference type="GO" id="GO:0016887">
    <property type="term" value="F:ATP hydrolysis activity"/>
    <property type="evidence" value="ECO:0007669"/>
    <property type="project" value="InterPro"/>
</dbReference>
<dbReference type="GO" id="GO:0005524">
    <property type="term" value="F:ATP binding"/>
    <property type="evidence" value="ECO:0007669"/>
    <property type="project" value="UniProtKB-KW"/>
</dbReference>